<evidence type="ECO:0000259" key="1">
    <source>
        <dbReference type="Pfam" id="PF03205"/>
    </source>
</evidence>
<dbReference type="InterPro" id="IPR027417">
    <property type="entry name" value="P-loop_NTPase"/>
</dbReference>
<organism evidence="2 3">
    <name type="scientific">SAR324 cluster bacterium</name>
    <dbReference type="NCBI Taxonomy" id="2024889"/>
    <lineage>
        <taxon>Bacteria</taxon>
        <taxon>Deltaproteobacteria</taxon>
        <taxon>SAR324 cluster</taxon>
    </lineage>
</organism>
<dbReference type="EMBL" id="NVSR01000014">
    <property type="protein sequence ID" value="PCI29440.1"/>
    <property type="molecule type" value="Genomic_DNA"/>
</dbReference>
<dbReference type="AlphaFoldDB" id="A0A2A4T719"/>
<protein>
    <submittedName>
        <fullName evidence="2">Molybdopterin-guanine dinucleotide biosynthesis protein B</fullName>
    </submittedName>
</protein>
<feature type="domain" description="Molybdopterin-guanine dinucleotide biosynthesis protein B (MobB)" evidence="1">
    <location>
        <begin position="6"/>
        <end position="137"/>
    </location>
</feature>
<comment type="caution">
    <text evidence="2">The sequence shown here is derived from an EMBL/GenBank/DDBJ whole genome shotgun (WGS) entry which is preliminary data.</text>
</comment>
<evidence type="ECO:0000313" key="2">
    <source>
        <dbReference type="EMBL" id="PCI29440.1"/>
    </source>
</evidence>
<dbReference type="PANTHER" id="PTHR40072:SF1">
    <property type="entry name" value="MOLYBDOPTERIN-GUANINE DINUCLEOTIDE BIOSYNTHESIS ADAPTER PROTEIN"/>
    <property type="match status" value="1"/>
</dbReference>
<dbReference type="SUPFAM" id="SSF52540">
    <property type="entry name" value="P-loop containing nucleoside triphosphate hydrolases"/>
    <property type="match status" value="1"/>
</dbReference>
<evidence type="ECO:0000313" key="3">
    <source>
        <dbReference type="Proteomes" id="UP000218113"/>
    </source>
</evidence>
<dbReference type="InterPro" id="IPR004435">
    <property type="entry name" value="MobB_dom"/>
</dbReference>
<sequence length="165" mass="18894">MQPKLLSFVGRSNSGKTTFITKILPLFCQRGLKVGSIKNTHHQVKFDKPGKDSYRHREAGSSQVLLLTEDRFAIFGERPEQHSLHQLAAKWFDDFDLVLSEGFKNEDSFKIEISREANQKKPLYTNPAYQIQALISDRTAEISIPHFDLNDVNGVFEWICGQLEL</sequence>
<dbReference type="GO" id="GO:0005525">
    <property type="term" value="F:GTP binding"/>
    <property type="evidence" value="ECO:0007669"/>
    <property type="project" value="InterPro"/>
</dbReference>
<accession>A0A2A4T719</accession>
<dbReference type="GO" id="GO:0006777">
    <property type="term" value="P:Mo-molybdopterin cofactor biosynthetic process"/>
    <property type="evidence" value="ECO:0007669"/>
    <property type="project" value="InterPro"/>
</dbReference>
<dbReference type="Gene3D" id="3.40.50.300">
    <property type="entry name" value="P-loop containing nucleotide triphosphate hydrolases"/>
    <property type="match status" value="1"/>
</dbReference>
<dbReference type="PANTHER" id="PTHR40072">
    <property type="entry name" value="MOLYBDOPTERIN-GUANINE DINUCLEOTIDE BIOSYNTHESIS ADAPTER PROTEIN-RELATED"/>
    <property type="match status" value="1"/>
</dbReference>
<reference evidence="3" key="1">
    <citation type="submission" date="2017-08" db="EMBL/GenBank/DDBJ databases">
        <title>A dynamic microbial community with high functional redundancy inhabits the cold, oxic subseafloor aquifer.</title>
        <authorList>
            <person name="Tully B.J."/>
            <person name="Wheat C.G."/>
            <person name="Glazer B.T."/>
            <person name="Huber J.A."/>
        </authorList>
    </citation>
    <scope>NUCLEOTIDE SEQUENCE [LARGE SCALE GENOMIC DNA]</scope>
</reference>
<dbReference type="InterPro" id="IPR052539">
    <property type="entry name" value="MGD_biosynthesis_adapter"/>
</dbReference>
<gene>
    <name evidence="2" type="primary">mobB</name>
    <name evidence="2" type="ORF">COB67_04075</name>
</gene>
<proteinExistence type="predicted"/>
<dbReference type="CDD" id="cd03116">
    <property type="entry name" value="MobB"/>
    <property type="match status" value="1"/>
</dbReference>
<dbReference type="Pfam" id="PF03205">
    <property type="entry name" value="MobB"/>
    <property type="match status" value="1"/>
</dbReference>
<dbReference type="NCBIfam" id="TIGR00176">
    <property type="entry name" value="mobB"/>
    <property type="match status" value="1"/>
</dbReference>
<dbReference type="Proteomes" id="UP000218113">
    <property type="component" value="Unassembled WGS sequence"/>
</dbReference>
<name>A0A2A4T719_9DELT</name>